<gene>
    <name evidence="2" type="ORF">HMPREF1991_02036</name>
</gene>
<dbReference type="eggNOG" id="COG1615">
    <property type="taxonomic scope" value="Bacteria"/>
</dbReference>
<dbReference type="HOGENOM" id="CLU_012729_0_0_10"/>
<evidence type="ECO:0000313" key="2">
    <source>
        <dbReference type="EMBL" id="KDR51888.1"/>
    </source>
</evidence>
<comment type="caution">
    <text evidence="2">The sequence shown here is derived from an EMBL/GenBank/DDBJ whole genome shotgun (WGS) entry which is preliminary data.</text>
</comment>
<dbReference type="AlphaFoldDB" id="A0A069QG88"/>
<evidence type="ECO:0000256" key="1">
    <source>
        <dbReference type="SAM" id="SignalP"/>
    </source>
</evidence>
<dbReference type="eggNOG" id="COG4206">
    <property type="taxonomic scope" value="Bacteria"/>
</dbReference>
<feature type="signal peptide" evidence="1">
    <location>
        <begin position="1"/>
        <end position="21"/>
    </location>
</feature>
<accession>A0A069QG88</accession>
<dbReference type="RefSeq" id="WP_026292535.1">
    <property type="nucleotide sequence ID" value="NZ_KB899217.1"/>
</dbReference>
<evidence type="ECO:0008006" key="4">
    <source>
        <dbReference type="Google" id="ProtNLM"/>
    </source>
</evidence>
<feature type="chain" id="PRO_5001668094" description="Outer membrane protein beta-barrel domain-containing protein" evidence="1">
    <location>
        <begin position="22"/>
        <end position="970"/>
    </location>
</feature>
<dbReference type="EMBL" id="JNGW01000088">
    <property type="protein sequence ID" value="KDR51888.1"/>
    <property type="molecule type" value="Genomic_DNA"/>
</dbReference>
<reference evidence="2 3" key="1">
    <citation type="submission" date="2013-08" db="EMBL/GenBank/DDBJ databases">
        <authorList>
            <person name="Weinstock G."/>
            <person name="Sodergren E."/>
            <person name="Wylie T."/>
            <person name="Fulton L."/>
            <person name="Fulton R."/>
            <person name="Fronick C."/>
            <person name="O'Laughlin M."/>
            <person name="Godfrey J."/>
            <person name="Miner T."/>
            <person name="Herter B."/>
            <person name="Appelbaum E."/>
            <person name="Cordes M."/>
            <person name="Lek S."/>
            <person name="Wollam A."/>
            <person name="Pepin K.H."/>
            <person name="Palsikar V.B."/>
            <person name="Mitreva M."/>
            <person name="Wilson R.K."/>
        </authorList>
    </citation>
    <scope>NUCLEOTIDE SEQUENCE [LARGE SCALE GENOMIC DNA]</scope>
    <source>
        <strain evidence="2 3">ATCC 15930</strain>
    </source>
</reference>
<evidence type="ECO:0000313" key="3">
    <source>
        <dbReference type="Proteomes" id="UP000027442"/>
    </source>
</evidence>
<dbReference type="Proteomes" id="UP000027442">
    <property type="component" value="Unassembled WGS sequence"/>
</dbReference>
<proteinExistence type="predicted"/>
<keyword evidence="1" id="KW-0732">Signal</keyword>
<sequence length="970" mass="111048">MKQLLGILLCMMLALPQQSFAQQHSTTSKKTREMKMYGRVVDSFTSLAIVDSKITLMAPDSTVVDSCSTQTWNRNAIHPEAYFFMTPKVSEGKYIIKVENPKYETTYYNLEISFKTRATVIDLKDLTLKRKRMEDVEHNLGEVVVKSTKIKMINKGDTIVFNAEAFNLPEGSMLDALIRQLPGATMNSNGEIFINGRKLDYLTLNGKDFFKGNNKQLIENLPNYTVKDLKVFEKSTEKSQAMGIDVEKKDYVMDIQLKKQYEKNFIGNADIAGGTNSRYALKLFGLYFTPRIQVSTFANINNVNEDRKPGEKGDWNPTKLPKGQVTRKTIGLNLANSNEKNTVNNSLSTSVSWLSTHNITHTAAESFLGTANNNFTRRINNSTTKNTIYELNDLFRVDKSYQLMAMLWLNYNKFDNFSTDKSAVFQTDPKSLGSTEAILDSAFTLPLPQLSTYKGINRQLSQTLGNGHTLSSALDIYLGKPLKSGDRIGVQVKSTYENIKNYNFSKYQLDYLQEAGKKDSRNRYDKSPSYIYSYTFNPQYIFVLPSGFNIITGYEYRQAGNYRNNNKYRLDRLQEWKNEDHSIGSLPSTRDSLLRSLDLNNSYTGYYMSKQHMGVLGVHYMKRKGKNSFTFGVFTPLGYKKEQLDYRSEPVTKAISQSNWIKQINFSGQLIHNEYEFMAWGNSTTTTPDMYSLIDRRDDSNPLAISLGNPNLKNGRQSSLGIRFSDKHNRRYNLPSIYFGIQETHNAVANGFIYDPQTGVYTYKPENVNGNWSAHSEIYYNVPLDSMKYFNLFTETEYNYDHNVDLTGVAGQTSSVLSKVNNHTTRQYLEVKYQKETLSLSLMGQLSWRNVNSTRKGFTPFNTYDYEYGFIGSYSMKTGLEMGMDLKMFSRRGYADEQINTNNLMCNAYVTQSFMKGRFAVKLEAFDLFHQLKSVDYQVNGQGKSEIRYNTIPHYIMLHAIYKMNVGGKK</sequence>
<name>A0A069QG88_HOYLO</name>
<organism evidence="2 3">
    <name type="scientific">Hoylesella loescheii DSM 19665 = JCM 12249 = ATCC 15930</name>
    <dbReference type="NCBI Taxonomy" id="1122985"/>
    <lineage>
        <taxon>Bacteria</taxon>
        <taxon>Pseudomonadati</taxon>
        <taxon>Bacteroidota</taxon>
        <taxon>Bacteroidia</taxon>
        <taxon>Bacteroidales</taxon>
        <taxon>Prevotellaceae</taxon>
        <taxon>Hoylesella</taxon>
    </lineage>
</organism>
<protein>
    <recommendedName>
        <fullName evidence="4">Outer membrane protein beta-barrel domain-containing protein</fullName>
    </recommendedName>
</protein>
<keyword evidence="3" id="KW-1185">Reference proteome</keyword>
<dbReference type="PATRIC" id="fig|1122985.7.peg.2113"/>